<evidence type="ECO:0008006" key="4">
    <source>
        <dbReference type="Google" id="ProtNLM"/>
    </source>
</evidence>
<keyword evidence="3" id="KW-1185">Reference proteome</keyword>
<feature type="chain" id="PRO_5045301502" description="Secreted protein" evidence="1">
    <location>
        <begin position="28"/>
        <end position="121"/>
    </location>
</feature>
<proteinExistence type="predicted"/>
<dbReference type="RefSeq" id="WP_394472558.1">
    <property type="nucleotide sequence ID" value="NZ_JBIGHY010000009.1"/>
</dbReference>
<dbReference type="PROSITE" id="PS00430">
    <property type="entry name" value="TONB_DEPENDENT_REC_1"/>
    <property type="match status" value="1"/>
</dbReference>
<feature type="signal peptide" evidence="1">
    <location>
        <begin position="1"/>
        <end position="27"/>
    </location>
</feature>
<accession>A0ABW7ESU9</accession>
<protein>
    <recommendedName>
        <fullName evidence="4">Secreted protein</fullName>
    </recommendedName>
</protein>
<reference evidence="2 3" key="1">
    <citation type="submission" date="2024-09" db="EMBL/GenBank/DDBJ databases">
        <title>Novel species of the genus Pelomonas and Roseateles isolated from streams.</title>
        <authorList>
            <person name="Lu H."/>
        </authorList>
    </citation>
    <scope>NUCLEOTIDE SEQUENCE [LARGE SCALE GENOMIC DNA]</scope>
    <source>
        <strain evidence="2 3">DC23W</strain>
    </source>
</reference>
<sequence length="121" mass="12948">MKKSIASLFLVATANVLVAIPAIASYANPGSQPYYAPSYDEDGGCREAGYAEDDMRFYSSWNIPALADGESVTVTGTVQVMGGTWTAPWPEPEPWSGSDYTFTCNNGTISSPNTSQYGGWN</sequence>
<comment type="caution">
    <text evidence="2">The sequence shown here is derived from an EMBL/GenBank/DDBJ whole genome shotgun (WGS) entry which is preliminary data.</text>
</comment>
<organism evidence="2 3">
    <name type="scientific">Pelomonas dachongensis</name>
    <dbReference type="NCBI Taxonomy" id="3299029"/>
    <lineage>
        <taxon>Bacteria</taxon>
        <taxon>Pseudomonadati</taxon>
        <taxon>Pseudomonadota</taxon>
        <taxon>Betaproteobacteria</taxon>
        <taxon>Burkholderiales</taxon>
        <taxon>Sphaerotilaceae</taxon>
        <taxon>Roseateles</taxon>
    </lineage>
</organism>
<dbReference type="Proteomes" id="UP001606300">
    <property type="component" value="Unassembled WGS sequence"/>
</dbReference>
<gene>
    <name evidence="2" type="ORF">ACG02S_21615</name>
</gene>
<name>A0ABW7ESU9_9BURK</name>
<keyword evidence="1" id="KW-0732">Signal</keyword>
<evidence type="ECO:0000313" key="2">
    <source>
        <dbReference type="EMBL" id="MFG6416497.1"/>
    </source>
</evidence>
<dbReference type="InterPro" id="IPR010916">
    <property type="entry name" value="TonB_box_CS"/>
</dbReference>
<dbReference type="EMBL" id="JBIGHY010000009">
    <property type="protein sequence ID" value="MFG6416497.1"/>
    <property type="molecule type" value="Genomic_DNA"/>
</dbReference>
<evidence type="ECO:0000313" key="3">
    <source>
        <dbReference type="Proteomes" id="UP001606300"/>
    </source>
</evidence>
<evidence type="ECO:0000256" key="1">
    <source>
        <dbReference type="SAM" id="SignalP"/>
    </source>
</evidence>